<dbReference type="OrthoDB" id="9805210at2"/>
<keyword evidence="4 5" id="KW-0648">Protein biosynthesis</keyword>
<dbReference type="Pfam" id="PF01479">
    <property type="entry name" value="S4"/>
    <property type="match status" value="1"/>
</dbReference>
<keyword evidence="3 5" id="KW-0694">RNA-binding</keyword>
<accession>A0A109REY4</accession>
<comment type="function">
    <text evidence="5">Key component of the ribosome quality control system (RQC), a ribosome-associated complex that mediates the extraction of incompletely synthesized nascent chains from stalled ribosomes and their subsequent degradation. RqcH recruits Ala-charged tRNA, and with RqcP directs the elongation of stalled nascent chains on 50S ribosomal subunits, leading to non-templated C-terminal alanine extensions (Ala tail). The Ala tail promotes nascent chain degradation. RqcP is associated with the translocation-like movement of the peptidyl-tRNA from the A-site into the P-site.</text>
</comment>
<reference evidence="8" key="1">
    <citation type="submission" date="2019-09" db="EMBL/GenBank/DDBJ databases">
        <title>Draft genome sequence assemblies of isolates from the urinary tract.</title>
        <authorList>
            <person name="Mores C.R."/>
            <person name="Putonti C."/>
            <person name="Wolfe A.J."/>
        </authorList>
    </citation>
    <scope>NUCLEOTIDE SEQUENCE [LARGE SCALE GENOMIC DNA]</scope>
    <source>
        <strain evidence="8">UMB8614</strain>
    </source>
</reference>
<dbReference type="InterPro" id="IPR036986">
    <property type="entry name" value="S4_RNA-bd_sf"/>
</dbReference>
<sequence>MRIDKFLKVARIIKRRTVAKEACDQGRVAVNGRPAKSGTNLEVGDTVKIEFGNKWLTLRVDALENSTKKEDASKMYTILDEEWKEKASEPEFF</sequence>
<keyword evidence="8" id="KW-1185">Reference proteome</keyword>
<dbReference type="GO" id="GO:0072344">
    <property type="term" value="P:rescue of stalled ribosome"/>
    <property type="evidence" value="ECO:0007669"/>
    <property type="project" value="UniProtKB-UniRule"/>
</dbReference>
<comment type="similarity">
    <text evidence="5">Belongs to the RqcP family.</text>
</comment>
<dbReference type="OMA" id="VANEACD"/>
<evidence type="ECO:0000313" key="7">
    <source>
        <dbReference type="EMBL" id="KAA9240277.1"/>
    </source>
</evidence>
<dbReference type="GO" id="GO:0019843">
    <property type="term" value="F:rRNA binding"/>
    <property type="evidence" value="ECO:0007669"/>
    <property type="project" value="UniProtKB-UniRule"/>
</dbReference>
<evidence type="ECO:0000256" key="5">
    <source>
        <dbReference type="HAMAP-Rule" id="MF_00871"/>
    </source>
</evidence>
<gene>
    <name evidence="5" type="primary">rqcP</name>
    <name evidence="7" type="ORF">F6I34_05050</name>
</gene>
<evidence type="ECO:0000256" key="1">
    <source>
        <dbReference type="ARBA" id="ARBA00022555"/>
    </source>
</evidence>
<dbReference type="Gene3D" id="3.10.290.10">
    <property type="entry name" value="RNA-binding S4 domain"/>
    <property type="match status" value="1"/>
</dbReference>
<dbReference type="RefSeq" id="WP_013669260.1">
    <property type="nucleotide sequence ID" value="NZ_CAJHMV010000015.1"/>
</dbReference>
<dbReference type="GO" id="GO:0000049">
    <property type="term" value="F:tRNA binding"/>
    <property type="evidence" value="ECO:0007669"/>
    <property type="project" value="UniProtKB-UniRule"/>
</dbReference>
<keyword evidence="1 5" id="KW-0820">tRNA-binding</keyword>
<dbReference type="PIRSF" id="PIRSF038881">
    <property type="entry name" value="RNAbp_HP1423"/>
    <property type="match status" value="1"/>
</dbReference>
<feature type="domain" description="RNA-binding S4" evidence="6">
    <location>
        <begin position="1"/>
        <end position="61"/>
    </location>
</feature>
<comment type="subunit">
    <text evidence="5">Associates with stalled 50S ribosomal subunits. Binds to RqcH, 23S rRNA and the P-site tRNA. Does not require RqcH for association with 50S subunits.</text>
</comment>
<keyword evidence="2 5" id="KW-0699">rRNA-binding</keyword>
<dbReference type="InterPro" id="IPR002942">
    <property type="entry name" value="S4_RNA-bd"/>
</dbReference>
<dbReference type="Proteomes" id="UP000326476">
    <property type="component" value="Unassembled WGS sequence"/>
</dbReference>
<dbReference type="PROSITE" id="PS50889">
    <property type="entry name" value="S4"/>
    <property type="match status" value="1"/>
</dbReference>
<evidence type="ECO:0000256" key="2">
    <source>
        <dbReference type="ARBA" id="ARBA00022730"/>
    </source>
</evidence>
<dbReference type="HAMAP" id="MF_00871">
    <property type="entry name" value="RqcP"/>
    <property type="match status" value="1"/>
</dbReference>
<dbReference type="AlphaFoldDB" id="A0A109REY4"/>
<dbReference type="KEGG" id="aun:AWM73_07060"/>
<comment type="caution">
    <text evidence="7">The sequence shown here is derived from an EMBL/GenBank/DDBJ whole genome shotgun (WGS) entry which is preliminary data.</text>
</comment>
<dbReference type="GeneID" id="35768035"/>
<dbReference type="GO" id="GO:0043023">
    <property type="term" value="F:ribosomal large subunit binding"/>
    <property type="evidence" value="ECO:0007669"/>
    <property type="project" value="UniProtKB-UniRule"/>
</dbReference>
<proteinExistence type="inferred from homology"/>
<evidence type="ECO:0000259" key="6">
    <source>
        <dbReference type="SMART" id="SM00363"/>
    </source>
</evidence>
<dbReference type="SMART" id="SM00363">
    <property type="entry name" value="S4"/>
    <property type="match status" value="1"/>
</dbReference>
<evidence type="ECO:0000256" key="3">
    <source>
        <dbReference type="ARBA" id="ARBA00022884"/>
    </source>
</evidence>
<name>A0A109REY4_9LACT</name>
<dbReference type="InterPro" id="IPR025490">
    <property type="entry name" value="RqcP"/>
</dbReference>
<organism evidence="7 8">
    <name type="scientific">Aerococcus tenax</name>
    <dbReference type="NCBI Taxonomy" id="3078812"/>
    <lineage>
        <taxon>Bacteria</taxon>
        <taxon>Bacillati</taxon>
        <taxon>Bacillota</taxon>
        <taxon>Bacilli</taxon>
        <taxon>Lactobacillales</taxon>
        <taxon>Aerococcaceae</taxon>
        <taxon>Aerococcus</taxon>
    </lineage>
</organism>
<dbReference type="EMBL" id="VYVN01000010">
    <property type="protein sequence ID" value="KAA9240277.1"/>
    <property type="molecule type" value="Genomic_DNA"/>
</dbReference>
<dbReference type="CDD" id="cd00165">
    <property type="entry name" value="S4"/>
    <property type="match status" value="1"/>
</dbReference>
<evidence type="ECO:0000313" key="8">
    <source>
        <dbReference type="Proteomes" id="UP000326476"/>
    </source>
</evidence>
<protein>
    <recommendedName>
        <fullName evidence="5">RQC P-site tRNA stabilizing factor</fullName>
        <shortName evidence="5">RqcP</shortName>
    </recommendedName>
    <alternativeName>
        <fullName evidence="5">Ribosome-associated protein quality control protein P</fullName>
    </alternativeName>
</protein>
<dbReference type="SUPFAM" id="SSF55174">
    <property type="entry name" value="Alpha-L RNA-binding motif"/>
    <property type="match status" value="1"/>
</dbReference>
<evidence type="ECO:0000256" key="4">
    <source>
        <dbReference type="ARBA" id="ARBA00022917"/>
    </source>
</evidence>